<protein>
    <recommendedName>
        <fullName evidence="4">DUF1127 domain-containing protein</fullName>
    </recommendedName>
</protein>
<feature type="region of interest" description="Disordered" evidence="1">
    <location>
        <begin position="1"/>
        <end position="25"/>
    </location>
</feature>
<dbReference type="EMBL" id="PNRF01000012">
    <property type="protein sequence ID" value="PMR76562.1"/>
    <property type="molecule type" value="Genomic_DNA"/>
</dbReference>
<feature type="region of interest" description="Disordered" evidence="1">
    <location>
        <begin position="92"/>
        <end position="143"/>
    </location>
</feature>
<feature type="compositionally biased region" description="Polar residues" evidence="1">
    <location>
        <begin position="111"/>
        <end position="132"/>
    </location>
</feature>
<dbReference type="AlphaFoldDB" id="A0A2N7U7Z6"/>
<evidence type="ECO:0008006" key="4">
    <source>
        <dbReference type="Google" id="ProtNLM"/>
    </source>
</evidence>
<reference evidence="2 3" key="1">
    <citation type="submission" date="2018-01" db="EMBL/GenBank/DDBJ databases">
        <title>Halomonas endophytica sp. nov., isolated from storage liquid in the stems of Populus euphratica.</title>
        <authorList>
            <person name="Chen C."/>
        </authorList>
    </citation>
    <scope>NUCLEOTIDE SEQUENCE [LARGE SCALE GENOMIC DNA]</scope>
    <source>
        <strain evidence="2 3">MC28</strain>
    </source>
</reference>
<dbReference type="RefSeq" id="WP_102652466.1">
    <property type="nucleotide sequence ID" value="NZ_PNRF01000012.1"/>
</dbReference>
<accession>A0A2N7U7Z6</accession>
<dbReference type="Proteomes" id="UP000235803">
    <property type="component" value="Unassembled WGS sequence"/>
</dbReference>
<gene>
    <name evidence="2" type="ORF">C1H69_05850</name>
</gene>
<comment type="caution">
    <text evidence="2">The sequence shown here is derived from an EMBL/GenBank/DDBJ whole genome shotgun (WGS) entry which is preliminary data.</text>
</comment>
<evidence type="ECO:0000313" key="2">
    <source>
        <dbReference type="EMBL" id="PMR76562.1"/>
    </source>
</evidence>
<keyword evidence="3" id="KW-1185">Reference proteome</keyword>
<proteinExistence type="predicted"/>
<evidence type="ECO:0000256" key="1">
    <source>
        <dbReference type="SAM" id="MobiDB-lite"/>
    </source>
</evidence>
<feature type="compositionally biased region" description="Basic and acidic residues" evidence="1">
    <location>
        <begin position="1"/>
        <end position="11"/>
    </location>
</feature>
<organism evidence="2 3">
    <name type="scientific">Billgrantia endophytica</name>
    <dbReference type="NCBI Taxonomy" id="2033802"/>
    <lineage>
        <taxon>Bacteria</taxon>
        <taxon>Pseudomonadati</taxon>
        <taxon>Pseudomonadota</taxon>
        <taxon>Gammaproteobacteria</taxon>
        <taxon>Oceanospirillales</taxon>
        <taxon>Halomonadaceae</taxon>
        <taxon>Billgrantia</taxon>
    </lineage>
</organism>
<dbReference type="OrthoDB" id="6173366at2"/>
<sequence length="143" mass="16488">MSDLGHTRDPQFKATQEVASTPPMPDLYMPAMPPLGFIALIEKWMKARLQRRRFNQRFLPLLAYDDHTLEDMGHDRKEILWASRLPLREDAAQALQQRRAQRRAGARQNPHLPSTTWSHSFRASSPGNSTCSPRFAGQERPIR</sequence>
<name>A0A2N7U7Z6_9GAMM</name>
<evidence type="ECO:0000313" key="3">
    <source>
        <dbReference type="Proteomes" id="UP000235803"/>
    </source>
</evidence>